<gene>
    <name evidence="2" type="ORF">BaRGS_00034448</name>
</gene>
<proteinExistence type="predicted"/>
<evidence type="ECO:0008006" key="4">
    <source>
        <dbReference type="Google" id="ProtNLM"/>
    </source>
</evidence>
<dbReference type="AlphaFoldDB" id="A0ABD0JHD8"/>
<sequence length="126" mass="13989">MFQKSAFAAALTVLLRFTPAWHCGTSSELSAKHIPRCAYRGCKKDRQVHSARRVQQYVVAGGRAVGGTAYCCEACSSGTVCRRHGRTEENQNRKAVARWWRHGYLALRHDSSSTCHAVSADRCCSQ</sequence>
<feature type="chain" id="PRO_5044889562" description="Secreted protein" evidence="1">
    <location>
        <begin position="23"/>
        <end position="126"/>
    </location>
</feature>
<evidence type="ECO:0000313" key="3">
    <source>
        <dbReference type="Proteomes" id="UP001519460"/>
    </source>
</evidence>
<reference evidence="2 3" key="1">
    <citation type="journal article" date="2023" name="Sci. Data">
        <title>Genome assembly of the Korean intertidal mud-creeper Batillaria attramentaria.</title>
        <authorList>
            <person name="Patra A.K."/>
            <person name="Ho P.T."/>
            <person name="Jun S."/>
            <person name="Lee S.J."/>
            <person name="Kim Y."/>
            <person name="Won Y.J."/>
        </authorList>
    </citation>
    <scope>NUCLEOTIDE SEQUENCE [LARGE SCALE GENOMIC DNA]</scope>
    <source>
        <strain evidence="2">Wonlab-2016</strain>
    </source>
</reference>
<feature type="non-terminal residue" evidence="2">
    <location>
        <position position="126"/>
    </location>
</feature>
<feature type="signal peptide" evidence="1">
    <location>
        <begin position="1"/>
        <end position="22"/>
    </location>
</feature>
<evidence type="ECO:0000313" key="2">
    <source>
        <dbReference type="EMBL" id="KAK7474313.1"/>
    </source>
</evidence>
<accession>A0ABD0JHD8</accession>
<dbReference type="EMBL" id="JACVVK020000440">
    <property type="protein sequence ID" value="KAK7474313.1"/>
    <property type="molecule type" value="Genomic_DNA"/>
</dbReference>
<name>A0ABD0JHD8_9CAEN</name>
<comment type="caution">
    <text evidence="2">The sequence shown here is derived from an EMBL/GenBank/DDBJ whole genome shotgun (WGS) entry which is preliminary data.</text>
</comment>
<keyword evidence="3" id="KW-1185">Reference proteome</keyword>
<organism evidence="2 3">
    <name type="scientific">Batillaria attramentaria</name>
    <dbReference type="NCBI Taxonomy" id="370345"/>
    <lineage>
        <taxon>Eukaryota</taxon>
        <taxon>Metazoa</taxon>
        <taxon>Spiralia</taxon>
        <taxon>Lophotrochozoa</taxon>
        <taxon>Mollusca</taxon>
        <taxon>Gastropoda</taxon>
        <taxon>Caenogastropoda</taxon>
        <taxon>Sorbeoconcha</taxon>
        <taxon>Cerithioidea</taxon>
        <taxon>Batillariidae</taxon>
        <taxon>Batillaria</taxon>
    </lineage>
</organism>
<keyword evidence="1" id="KW-0732">Signal</keyword>
<protein>
    <recommendedName>
        <fullName evidence="4">Secreted protein</fullName>
    </recommendedName>
</protein>
<dbReference type="Proteomes" id="UP001519460">
    <property type="component" value="Unassembled WGS sequence"/>
</dbReference>
<evidence type="ECO:0000256" key="1">
    <source>
        <dbReference type="SAM" id="SignalP"/>
    </source>
</evidence>